<evidence type="ECO:0000256" key="1">
    <source>
        <dbReference type="SAM" id="Phobius"/>
    </source>
</evidence>
<dbReference type="AlphaFoldDB" id="A0A3S4FBZ8"/>
<gene>
    <name evidence="2" type="primary">scsA</name>
    <name evidence="2" type="ORF">NCTC8271_03658</name>
</gene>
<name>A0A3S4FBZ8_SALET</name>
<proteinExistence type="predicted"/>
<sequence>MAKQQRMGWWFLCLACVVVMVCTAQRMAGLHALQMQATASAAVVSAPSSTDDGSPVTPCELSAKSLLAAPPVLFEGAILALCLLLPYWRLSGSCACLFRLHGLFRRPHYGYIYDFVSSVNDRPVIANG</sequence>
<accession>A0A3S4FBZ8</accession>
<protein>
    <submittedName>
        <fullName evidence="2">Copper-sensitivity suppressor membrane protein A</fullName>
    </submittedName>
</protein>
<dbReference type="EMBL" id="LR134148">
    <property type="protein sequence ID" value="VEA39775.1"/>
    <property type="molecule type" value="Genomic_DNA"/>
</dbReference>
<feature type="transmembrane region" description="Helical" evidence="1">
    <location>
        <begin position="65"/>
        <end position="88"/>
    </location>
</feature>
<reference evidence="2 3" key="1">
    <citation type="submission" date="2018-12" db="EMBL/GenBank/DDBJ databases">
        <authorList>
            <consortium name="Pathogen Informatics"/>
        </authorList>
    </citation>
    <scope>NUCLEOTIDE SEQUENCE [LARGE SCALE GENOMIC DNA]</scope>
    <source>
        <strain evidence="2 3">NCTC8271</strain>
    </source>
</reference>
<keyword evidence="1" id="KW-0472">Membrane</keyword>
<keyword evidence="1" id="KW-0812">Transmembrane</keyword>
<dbReference type="Proteomes" id="UP000273655">
    <property type="component" value="Chromosome 1"/>
</dbReference>
<evidence type="ECO:0000313" key="2">
    <source>
        <dbReference type="EMBL" id="VEA39775.1"/>
    </source>
</evidence>
<keyword evidence="1" id="KW-1133">Transmembrane helix</keyword>
<evidence type="ECO:0000313" key="3">
    <source>
        <dbReference type="Proteomes" id="UP000273655"/>
    </source>
</evidence>
<organism evidence="2 3">
    <name type="scientific">Salmonella enterica I</name>
    <dbReference type="NCBI Taxonomy" id="59201"/>
    <lineage>
        <taxon>Bacteria</taxon>
        <taxon>Pseudomonadati</taxon>
        <taxon>Pseudomonadota</taxon>
        <taxon>Gammaproteobacteria</taxon>
        <taxon>Enterobacterales</taxon>
        <taxon>Enterobacteriaceae</taxon>
        <taxon>Salmonella</taxon>
    </lineage>
</organism>